<keyword evidence="8 9" id="KW-0326">Glycosidase</keyword>
<dbReference type="PANTHER" id="PTHR31451:SF39">
    <property type="entry name" value="MANNAN ENDO-1,4-BETA-MANNOSIDASE 1"/>
    <property type="match status" value="1"/>
</dbReference>
<dbReference type="InterPro" id="IPR001547">
    <property type="entry name" value="Glyco_hydro_5"/>
</dbReference>
<dbReference type="GO" id="GO:0046355">
    <property type="term" value="P:mannan catabolic process"/>
    <property type="evidence" value="ECO:0007669"/>
    <property type="project" value="UniProtKB-ARBA"/>
</dbReference>
<dbReference type="RefSeq" id="XP_033604992.1">
    <property type="nucleotide sequence ID" value="XM_033748862.1"/>
</dbReference>
<evidence type="ECO:0000313" key="13">
    <source>
        <dbReference type="Proteomes" id="UP000799437"/>
    </source>
</evidence>
<dbReference type="GO" id="GO:0016985">
    <property type="term" value="F:mannan endo-1,4-beta-mannosidase activity"/>
    <property type="evidence" value="ECO:0007669"/>
    <property type="project" value="UniProtKB-EC"/>
</dbReference>
<evidence type="ECO:0000256" key="5">
    <source>
        <dbReference type="ARBA" id="ARBA00022525"/>
    </source>
</evidence>
<dbReference type="GeneID" id="54489916"/>
<evidence type="ECO:0000256" key="10">
    <source>
        <dbReference type="SAM" id="SignalP"/>
    </source>
</evidence>
<dbReference type="EC" id="3.2.1.78" evidence="4"/>
<comment type="subcellular location">
    <subcellularLocation>
        <location evidence="2">Secreted</location>
    </subcellularLocation>
</comment>
<feature type="chain" id="PRO_5025423615" description="mannan endo-1,4-beta-mannosidase" evidence="10">
    <location>
        <begin position="21"/>
        <end position="366"/>
    </location>
</feature>
<dbReference type="EMBL" id="ML996565">
    <property type="protein sequence ID" value="KAF2762541.1"/>
    <property type="molecule type" value="Genomic_DNA"/>
</dbReference>
<feature type="domain" description="Glycoside hydrolase family 5" evidence="11">
    <location>
        <begin position="39"/>
        <end position="324"/>
    </location>
</feature>
<protein>
    <recommendedName>
        <fullName evidence="4">mannan endo-1,4-beta-mannosidase</fullName>
        <ecNumber evidence="4">3.2.1.78</ecNumber>
    </recommendedName>
</protein>
<dbReference type="SUPFAM" id="SSF51445">
    <property type="entry name" value="(Trans)glycosidases"/>
    <property type="match status" value="1"/>
</dbReference>
<evidence type="ECO:0000256" key="8">
    <source>
        <dbReference type="ARBA" id="ARBA00023295"/>
    </source>
</evidence>
<dbReference type="OrthoDB" id="428177at2759"/>
<evidence type="ECO:0000259" key="11">
    <source>
        <dbReference type="Pfam" id="PF00150"/>
    </source>
</evidence>
<organism evidence="12 13">
    <name type="scientific">Pseudovirgaria hyperparasitica</name>
    <dbReference type="NCBI Taxonomy" id="470096"/>
    <lineage>
        <taxon>Eukaryota</taxon>
        <taxon>Fungi</taxon>
        <taxon>Dikarya</taxon>
        <taxon>Ascomycota</taxon>
        <taxon>Pezizomycotina</taxon>
        <taxon>Dothideomycetes</taxon>
        <taxon>Dothideomycetes incertae sedis</taxon>
        <taxon>Acrospermales</taxon>
        <taxon>Acrospermaceae</taxon>
        <taxon>Pseudovirgaria</taxon>
    </lineage>
</organism>
<evidence type="ECO:0000256" key="2">
    <source>
        <dbReference type="ARBA" id="ARBA00004613"/>
    </source>
</evidence>
<evidence type="ECO:0000256" key="9">
    <source>
        <dbReference type="RuleBase" id="RU361153"/>
    </source>
</evidence>
<comment type="catalytic activity">
    <reaction evidence="1">
        <text>Random hydrolysis of (1-&gt;4)-beta-D-mannosidic linkages in mannans, galactomannans and glucomannans.</text>
        <dbReference type="EC" id="3.2.1.78"/>
    </reaction>
</comment>
<evidence type="ECO:0000256" key="6">
    <source>
        <dbReference type="ARBA" id="ARBA00022729"/>
    </source>
</evidence>
<evidence type="ECO:0000256" key="4">
    <source>
        <dbReference type="ARBA" id="ARBA00012706"/>
    </source>
</evidence>
<dbReference type="AlphaFoldDB" id="A0A6A6WK66"/>
<evidence type="ECO:0000256" key="7">
    <source>
        <dbReference type="ARBA" id="ARBA00022801"/>
    </source>
</evidence>
<gene>
    <name evidence="12" type="ORF">EJ05DRAFT_5263</name>
</gene>
<dbReference type="InterPro" id="IPR045053">
    <property type="entry name" value="MAN-like"/>
</dbReference>
<dbReference type="GO" id="GO:0005576">
    <property type="term" value="C:extracellular region"/>
    <property type="evidence" value="ECO:0007669"/>
    <property type="project" value="UniProtKB-SubCell"/>
</dbReference>
<sequence>MKTFTSLTVALLASAQAASAFQSWVGSNLYYAAGLDTDQQDTLLCALSEAGVKVLRVWLDGEEANQKGTQHVAYPSLEVDYIGDWDDTVLERYDDFMVNAKDYGIKLQISPHSWNALDAGDVYTEKFGREGFYNSSEAADMYKGRIAHVLQHVNKNTGKTWAESGDMIFGFETQNEAMNGLGADFLQQHSSWHCDIATAIKSGLPASTGEGSIPLVMTGGGCCDDTSVQDAYFDCEALDVIAIHTYGPSEFATDRLTPFVDKAIDAGKKLLFQEWGVCYFDTENNNCPEGTALSDEDRAANLTKWAGEIGEAGIPWMYWQIIPNDDPHYGYDFEIGTTENIFESFKEVALAAREYETPFDFSPWLL</sequence>
<keyword evidence="5" id="KW-0964">Secreted</keyword>
<keyword evidence="13" id="KW-1185">Reference proteome</keyword>
<comment type="similarity">
    <text evidence="3 9">Belongs to the glycosyl hydrolase 5 (cellulase A) family.</text>
</comment>
<dbReference type="Gene3D" id="3.20.20.80">
    <property type="entry name" value="Glycosidases"/>
    <property type="match status" value="1"/>
</dbReference>
<keyword evidence="7 9" id="KW-0378">Hydrolase</keyword>
<feature type="signal peptide" evidence="10">
    <location>
        <begin position="1"/>
        <end position="20"/>
    </location>
</feature>
<evidence type="ECO:0000256" key="1">
    <source>
        <dbReference type="ARBA" id="ARBA00001678"/>
    </source>
</evidence>
<dbReference type="InterPro" id="IPR017853">
    <property type="entry name" value="GH"/>
</dbReference>
<reference evidence="12" key="1">
    <citation type="journal article" date="2020" name="Stud. Mycol.">
        <title>101 Dothideomycetes genomes: a test case for predicting lifestyles and emergence of pathogens.</title>
        <authorList>
            <person name="Haridas S."/>
            <person name="Albert R."/>
            <person name="Binder M."/>
            <person name="Bloem J."/>
            <person name="Labutti K."/>
            <person name="Salamov A."/>
            <person name="Andreopoulos B."/>
            <person name="Baker S."/>
            <person name="Barry K."/>
            <person name="Bills G."/>
            <person name="Bluhm B."/>
            <person name="Cannon C."/>
            <person name="Castanera R."/>
            <person name="Culley D."/>
            <person name="Daum C."/>
            <person name="Ezra D."/>
            <person name="Gonzalez J."/>
            <person name="Henrissat B."/>
            <person name="Kuo A."/>
            <person name="Liang C."/>
            <person name="Lipzen A."/>
            <person name="Lutzoni F."/>
            <person name="Magnuson J."/>
            <person name="Mondo S."/>
            <person name="Nolan M."/>
            <person name="Ohm R."/>
            <person name="Pangilinan J."/>
            <person name="Park H.-J."/>
            <person name="Ramirez L."/>
            <person name="Alfaro M."/>
            <person name="Sun H."/>
            <person name="Tritt A."/>
            <person name="Yoshinaga Y."/>
            <person name="Zwiers L.-H."/>
            <person name="Turgeon B."/>
            <person name="Goodwin S."/>
            <person name="Spatafora J."/>
            <person name="Crous P."/>
            <person name="Grigoriev I."/>
        </authorList>
    </citation>
    <scope>NUCLEOTIDE SEQUENCE</scope>
    <source>
        <strain evidence="12">CBS 121739</strain>
    </source>
</reference>
<name>A0A6A6WK66_9PEZI</name>
<dbReference type="PANTHER" id="PTHR31451">
    <property type="match status" value="1"/>
</dbReference>
<dbReference type="Proteomes" id="UP000799437">
    <property type="component" value="Unassembled WGS sequence"/>
</dbReference>
<evidence type="ECO:0000256" key="3">
    <source>
        <dbReference type="ARBA" id="ARBA00005641"/>
    </source>
</evidence>
<dbReference type="Pfam" id="PF00150">
    <property type="entry name" value="Cellulase"/>
    <property type="match status" value="1"/>
</dbReference>
<keyword evidence="6 10" id="KW-0732">Signal</keyword>
<accession>A0A6A6WK66</accession>
<evidence type="ECO:0000313" key="12">
    <source>
        <dbReference type="EMBL" id="KAF2762541.1"/>
    </source>
</evidence>
<proteinExistence type="inferred from homology"/>